<keyword evidence="3" id="KW-1185">Reference proteome</keyword>
<sequence length="355" mass="38961">MHPDLIPVASGPVRVPFLLWRGEVEVTFLTPLPPHDQAALHVAAGGASPAEVARRLGVEEPFALDTLYRLIERDLLEVDGESLRLTARGEDALAEGCGSARTRESASFLVNPLGREVFDAQRVPHEAPRRSDPLPPPLGDLPGTSVQAWLQNQPRWQDEVIRVTDLQTEHLEARTVTLPGRVWLDAAAQRWQRTVLGPDGQPSDRLSQLAEHGDWSAVLALHERPRGHDGSWPQFPAQALLGPDVAAAARVLLRGARRQVRVQGEDLTGQGPGPYRDLLRSRRELHLTVQLEAPNAAWRSLAGAFRNRVSLEPQATQETVLEADGVALRAAPVWVPFDGQRGLYLRAGTLGRQGR</sequence>
<feature type="compositionally biased region" description="Basic and acidic residues" evidence="1">
    <location>
        <begin position="122"/>
        <end position="132"/>
    </location>
</feature>
<comment type="caution">
    <text evidence="2">The sequence shown here is derived from an EMBL/GenBank/DDBJ whole genome shotgun (WGS) entry which is preliminary data.</text>
</comment>
<feature type="region of interest" description="Disordered" evidence="1">
    <location>
        <begin position="122"/>
        <end position="142"/>
    </location>
</feature>
<evidence type="ECO:0000313" key="3">
    <source>
        <dbReference type="Proteomes" id="UP000569951"/>
    </source>
</evidence>
<dbReference type="Proteomes" id="UP000569951">
    <property type="component" value="Unassembled WGS sequence"/>
</dbReference>
<organism evidence="2 3">
    <name type="scientific">Deinobacterium chartae</name>
    <dbReference type="NCBI Taxonomy" id="521158"/>
    <lineage>
        <taxon>Bacteria</taxon>
        <taxon>Thermotogati</taxon>
        <taxon>Deinococcota</taxon>
        <taxon>Deinococci</taxon>
        <taxon>Deinococcales</taxon>
        <taxon>Deinococcaceae</taxon>
        <taxon>Deinobacterium</taxon>
    </lineage>
</organism>
<accession>A0A841I385</accession>
<protein>
    <submittedName>
        <fullName evidence="2">Uncharacterized protein</fullName>
    </submittedName>
</protein>
<name>A0A841I385_9DEIO</name>
<dbReference type="EMBL" id="JACHHG010000022">
    <property type="protein sequence ID" value="MBB6100127.1"/>
    <property type="molecule type" value="Genomic_DNA"/>
</dbReference>
<evidence type="ECO:0000256" key="1">
    <source>
        <dbReference type="SAM" id="MobiDB-lite"/>
    </source>
</evidence>
<gene>
    <name evidence="2" type="ORF">HNR42_003593</name>
</gene>
<reference evidence="2 3" key="1">
    <citation type="submission" date="2020-08" db="EMBL/GenBank/DDBJ databases">
        <title>Genomic Encyclopedia of Type Strains, Phase IV (KMG-IV): sequencing the most valuable type-strain genomes for metagenomic binning, comparative biology and taxonomic classification.</title>
        <authorList>
            <person name="Goeker M."/>
        </authorList>
    </citation>
    <scope>NUCLEOTIDE SEQUENCE [LARGE SCALE GENOMIC DNA]</scope>
    <source>
        <strain evidence="2 3">DSM 21458</strain>
    </source>
</reference>
<proteinExistence type="predicted"/>
<evidence type="ECO:0000313" key="2">
    <source>
        <dbReference type="EMBL" id="MBB6100127.1"/>
    </source>
</evidence>
<dbReference type="AlphaFoldDB" id="A0A841I385"/>